<protein>
    <recommendedName>
        <fullName evidence="2">BTB domain-containing protein</fullName>
    </recommendedName>
</protein>
<reference evidence="3" key="1">
    <citation type="submission" date="2022-01" db="EMBL/GenBank/DDBJ databases">
        <authorList>
            <person name="King R."/>
        </authorList>
    </citation>
    <scope>NUCLEOTIDE SEQUENCE</scope>
</reference>
<dbReference type="PANTHER" id="PTHR23312">
    <property type="entry name" value="ARMC5 ARMADILLO REPEAT-CONTAINING -RELATED"/>
    <property type="match status" value="1"/>
</dbReference>
<dbReference type="InterPro" id="IPR016024">
    <property type="entry name" value="ARM-type_fold"/>
</dbReference>
<feature type="domain" description="BTB" evidence="2">
    <location>
        <begin position="775"/>
        <end position="843"/>
    </location>
</feature>
<dbReference type="Proteomes" id="UP001153709">
    <property type="component" value="Chromosome 3"/>
</dbReference>
<dbReference type="SMART" id="SM00225">
    <property type="entry name" value="BTB"/>
    <property type="match status" value="1"/>
</dbReference>
<dbReference type="PANTHER" id="PTHR23312:SF8">
    <property type="entry name" value="ARMADILLO REPEAT-CONTAINING PROTEIN 5"/>
    <property type="match status" value="1"/>
</dbReference>
<evidence type="ECO:0000256" key="1">
    <source>
        <dbReference type="SAM" id="MobiDB-lite"/>
    </source>
</evidence>
<dbReference type="SUPFAM" id="SSF54695">
    <property type="entry name" value="POZ domain"/>
    <property type="match status" value="1"/>
</dbReference>
<gene>
    <name evidence="3" type="ORF">DIABBA_LOCUS5195</name>
</gene>
<dbReference type="GO" id="GO:0005829">
    <property type="term" value="C:cytosol"/>
    <property type="evidence" value="ECO:0007669"/>
    <property type="project" value="TreeGrafter"/>
</dbReference>
<dbReference type="InterPro" id="IPR011333">
    <property type="entry name" value="SKP1/BTB/POZ_sf"/>
</dbReference>
<feature type="region of interest" description="Disordered" evidence="1">
    <location>
        <begin position="460"/>
        <end position="495"/>
    </location>
</feature>
<dbReference type="Gene3D" id="3.30.710.10">
    <property type="entry name" value="Potassium Channel Kv1.1, Chain A"/>
    <property type="match status" value="1"/>
</dbReference>
<dbReference type="Pfam" id="PF00651">
    <property type="entry name" value="BTB"/>
    <property type="match status" value="1"/>
</dbReference>
<dbReference type="Pfam" id="PF24768">
    <property type="entry name" value="ARM_ARMC5"/>
    <property type="match status" value="1"/>
</dbReference>
<dbReference type="InterPro" id="IPR011989">
    <property type="entry name" value="ARM-like"/>
</dbReference>
<evidence type="ECO:0000313" key="3">
    <source>
        <dbReference type="EMBL" id="CAG9831620.1"/>
    </source>
</evidence>
<accession>A0A9N9STQ2</accession>
<dbReference type="AlphaFoldDB" id="A0A9N9STQ2"/>
<organism evidence="3 4">
    <name type="scientific">Diabrotica balteata</name>
    <name type="common">Banded cucumber beetle</name>
    <dbReference type="NCBI Taxonomy" id="107213"/>
    <lineage>
        <taxon>Eukaryota</taxon>
        <taxon>Metazoa</taxon>
        <taxon>Ecdysozoa</taxon>
        <taxon>Arthropoda</taxon>
        <taxon>Hexapoda</taxon>
        <taxon>Insecta</taxon>
        <taxon>Pterygota</taxon>
        <taxon>Neoptera</taxon>
        <taxon>Endopterygota</taxon>
        <taxon>Coleoptera</taxon>
        <taxon>Polyphaga</taxon>
        <taxon>Cucujiformia</taxon>
        <taxon>Chrysomeloidea</taxon>
        <taxon>Chrysomelidae</taxon>
        <taxon>Galerucinae</taxon>
        <taxon>Diabroticina</taxon>
        <taxon>Diabroticites</taxon>
        <taxon>Diabrotica</taxon>
    </lineage>
</organism>
<dbReference type="InterPro" id="IPR055445">
    <property type="entry name" value="ARM_ARMC5"/>
</dbReference>
<dbReference type="EMBL" id="OU898278">
    <property type="protein sequence ID" value="CAG9831620.1"/>
    <property type="molecule type" value="Genomic_DNA"/>
</dbReference>
<dbReference type="InterPro" id="IPR000210">
    <property type="entry name" value="BTB/POZ_dom"/>
</dbReference>
<proteinExistence type="predicted"/>
<name>A0A9N9STQ2_DIABA</name>
<dbReference type="PROSITE" id="PS50097">
    <property type="entry name" value="BTB"/>
    <property type="match status" value="1"/>
</dbReference>
<dbReference type="OrthoDB" id="6086604at2759"/>
<feature type="compositionally biased region" description="Low complexity" evidence="1">
    <location>
        <begin position="471"/>
        <end position="494"/>
    </location>
</feature>
<evidence type="ECO:0000313" key="4">
    <source>
        <dbReference type="Proteomes" id="UP001153709"/>
    </source>
</evidence>
<dbReference type="SUPFAM" id="SSF48371">
    <property type="entry name" value="ARM repeat"/>
    <property type="match status" value="2"/>
</dbReference>
<dbReference type="Gene3D" id="1.25.10.10">
    <property type="entry name" value="Leucine-rich Repeat Variant"/>
    <property type="match status" value="1"/>
</dbReference>
<keyword evidence="4" id="KW-1185">Reference proteome</keyword>
<evidence type="ECO:0000259" key="2">
    <source>
        <dbReference type="PROSITE" id="PS50097"/>
    </source>
</evidence>
<dbReference type="GO" id="GO:0009653">
    <property type="term" value="P:anatomical structure morphogenesis"/>
    <property type="evidence" value="ECO:0007669"/>
    <property type="project" value="TreeGrafter"/>
</dbReference>
<sequence length="947" mass="108338">MNSHFGDLHKALANEQSSKSIYKVLYNIRKEVEWPKNKENIKKIHEEGTIIYFINNLQSSHKHIVDLCLSILGNLFLDKNCAEDAFLKYEVLPVLIKVLKRYAKEDSIIGRSYKAIGNLCQQLNDCAITIVHESPIIIQLSEVLESFSNEAEGNNLYSEATITMAIRALRCFTNSSTARILTERYQILSAIGGVLIKLCNEWTQNKTHEKLLENIIDILYGFSKYNDYKVINELKNTKKGNAMEKLADLLTLNNKKIMKIIMNFIKISKLKSDLPVPEIVNKFVDEVFGKYIDPENGEFTTESFQYIDCLCFLFEHPANRNAYQCAKLIPLLIKILEKLNSFNSSTSVLHAASIHFRCSILIVHTLNKCKYEENLLQEQLKCNIIDILIKKLQLLTTEDFHTNHKIISRKKRSQELEDDQKESNGKRKKRLCMYCGEIYSMSRLHNCVLLPLRQYSPVSSGFSDDEPNNRSAFSRSPSPCSSSSSGLSWPSSNSRTSLNVDTSFSDSDYYSPVCSEDEDLEFPESFSMDCLEVLPGRFEKQEEDTFDQSSKEDTNGLEKRLILAITKLINSYVKLKPPVSQLGSEDLLLAIINVTEFCCIDDKIFNIDNLLVTVIAILHSHVYLLPLMKTSFIERISKLTEYIHSIDCEICFHFNLVAKAVLSGLTGIAESPVGKGNLAHELLRGSDEFRTQLVLSIIYVVENKPILFKLLLNCGGLNTIMSVLRGDSILYKNQSIKCISILACKRLKIKNPKSMAIKLGFDLKDPIKPSENPVNIVTFKLDDGICIKADRDYLTNKSDYFNRLLTGHFKESSEDEIYLHNVKSQTLKCLLKILTYKDIWYKADIDTLLDVIALSDEYLMNDLNCFVTNYVEKHRMNYITVPTIYRWSLESGLNFLRVESIAYALVVQIPDVDRFKMFDSLFALGYSDEVVDDIEKLLFRYLNSFQK</sequence>